<dbReference type="AlphaFoldDB" id="A0A084BAT9"/>
<reference evidence="2 3" key="1">
    <citation type="journal article" date="2014" name="BMC Genomics">
        <title>Comparative genome sequencing reveals chemotype-specific gene clusters in the toxigenic black mold Stachybotrys.</title>
        <authorList>
            <person name="Semeiks J."/>
            <person name="Borek D."/>
            <person name="Otwinowski Z."/>
            <person name="Grishin N.V."/>
        </authorList>
    </citation>
    <scope>NUCLEOTIDE SEQUENCE [LARGE SCALE GENOMIC DNA]</scope>
    <source>
        <strain evidence="3">CBS 109288 / IBT 7711</strain>
    </source>
</reference>
<evidence type="ECO:0000256" key="1">
    <source>
        <dbReference type="SAM" id="MobiDB-lite"/>
    </source>
</evidence>
<feature type="compositionally biased region" description="Polar residues" evidence="1">
    <location>
        <begin position="120"/>
        <end position="136"/>
    </location>
</feature>
<sequence length="326" mass="36494">MDQTQHPVLPVDHEFHIDDDWEHIDDARSIISLSSEECDGDDMVDVVSEAVSLLSVAAPVETSEPQIMLQYPALEDAACPVAIDDARFEFLQTKYRDIEKEMEKLANNTRLCRPDPGPSSPESVLPTTRKASNGLTKDQRGSDSPDWFTPPMESPNHSDNTAVARYSPAEMFAARKRLELYDIRDQLIQLKECLDKFVFPTMGRSPLPGASTAQIQISIVLEAIGTVVTNSATDWVHGSTGFSSETTRLLSLQEFQELDSRTLYDVTFSLRELNRTLDETSSPVERALYHDYYHQKKQRSLLVGGGKLKELRACVGFVKSLLVRDG</sequence>
<evidence type="ECO:0000313" key="2">
    <source>
        <dbReference type="EMBL" id="KEY74668.1"/>
    </source>
</evidence>
<dbReference type="Proteomes" id="UP000028045">
    <property type="component" value="Unassembled WGS sequence"/>
</dbReference>
<name>A0A084BAT9_STACB</name>
<accession>A0A084BAT9</accession>
<protein>
    <recommendedName>
        <fullName evidence="4">Aflatoxin regulatory protein domain-containing protein</fullName>
    </recommendedName>
</protein>
<feature type="region of interest" description="Disordered" evidence="1">
    <location>
        <begin position="109"/>
        <end position="159"/>
    </location>
</feature>
<gene>
    <name evidence="2" type="ORF">S7711_09895</name>
</gene>
<dbReference type="EMBL" id="KL647497">
    <property type="protein sequence ID" value="KEY74668.1"/>
    <property type="molecule type" value="Genomic_DNA"/>
</dbReference>
<organism evidence="2 3">
    <name type="scientific">Stachybotrys chartarum (strain CBS 109288 / IBT 7711)</name>
    <name type="common">Toxic black mold</name>
    <name type="synonym">Stilbospora chartarum</name>
    <dbReference type="NCBI Taxonomy" id="1280523"/>
    <lineage>
        <taxon>Eukaryota</taxon>
        <taxon>Fungi</taxon>
        <taxon>Dikarya</taxon>
        <taxon>Ascomycota</taxon>
        <taxon>Pezizomycotina</taxon>
        <taxon>Sordariomycetes</taxon>
        <taxon>Hypocreomycetidae</taxon>
        <taxon>Hypocreales</taxon>
        <taxon>Stachybotryaceae</taxon>
        <taxon>Stachybotrys</taxon>
    </lineage>
</organism>
<evidence type="ECO:0000313" key="3">
    <source>
        <dbReference type="Proteomes" id="UP000028045"/>
    </source>
</evidence>
<proteinExistence type="predicted"/>
<evidence type="ECO:0008006" key="4">
    <source>
        <dbReference type="Google" id="ProtNLM"/>
    </source>
</evidence>
<dbReference type="HOGENOM" id="CLU_853040_0_0_1"/>
<keyword evidence="3" id="KW-1185">Reference proteome</keyword>